<organism evidence="5 6">
    <name type="scientific">Aquibium oceanicum</name>
    <dbReference type="NCBI Taxonomy" id="1670800"/>
    <lineage>
        <taxon>Bacteria</taxon>
        <taxon>Pseudomonadati</taxon>
        <taxon>Pseudomonadota</taxon>
        <taxon>Alphaproteobacteria</taxon>
        <taxon>Hyphomicrobiales</taxon>
        <taxon>Phyllobacteriaceae</taxon>
        <taxon>Aquibium</taxon>
    </lineage>
</organism>
<evidence type="ECO:0000256" key="3">
    <source>
        <dbReference type="ARBA" id="ARBA00023235"/>
    </source>
</evidence>
<dbReference type="GO" id="GO:0016854">
    <property type="term" value="F:racemase and epimerase activity"/>
    <property type="evidence" value="ECO:0007669"/>
    <property type="project" value="UniProtKB-ARBA"/>
</dbReference>
<evidence type="ECO:0000259" key="4">
    <source>
        <dbReference type="SMART" id="SM00922"/>
    </source>
</evidence>
<dbReference type="PROSITE" id="PS00908">
    <property type="entry name" value="MR_MLE_1"/>
    <property type="match status" value="1"/>
</dbReference>
<evidence type="ECO:0000313" key="5">
    <source>
        <dbReference type="EMBL" id="APH72527.1"/>
    </source>
</evidence>
<dbReference type="PANTHER" id="PTHR48073">
    <property type="entry name" value="O-SUCCINYLBENZOATE SYNTHASE-RELATED"/>
    <property type="match status" value="1"/>
</dbReference>
<dbReference type="InterPro" id="IPR029017">
    <property type="entry name" value="Enolase-like_N"/>
</dbReference>
<dbReference type="STRING" id="1670800.BSQ44_15050"/>
<dbReference type="EMBL" id="CP018171">
    <property type="protein sequence ID" value="APH72527.1"/>
    <property type="molecule type" value="Genomic_DNA"/>
</dbReference>
<dbReference type="Gene3D" id="3.20.20.120">
    <property type="entry name" value="Enolase-like C-terminal domain"/>
    <property type="match status" value="1"/>
</dbReference>
<dbReference type="Pfam" id="PF02746">
    <property type="entry name" value="MR_MLE_N"/>
    <property type="match status" value="1"/>
</dbReference>
<comment type="similarity">
    <text evidence="1">Belongs to the mandelate racemase/muconate lactonizing enzyme family.</text>
</comment>
<name>A0A1L3SSY4_9HYPH</name>
<gene>
    <name evidence="5" type="ORF">BSQ44_15050</name>
</gene>
<dbReference type="SFLD" id="SFLDS00001">
    <property type="entry name" value="Enolase"/>
    <property type="match status" value="1"/>
</dbReference>
<dbReference type="SMART" id="SM00922">
    <property type="entry name" value="MR_MLE"/>
    <property type="match status" value="1"/>
</dbReference>
<keyword evidence="2" id="KW-0479">Metal-binding</keyword>
<evidence type="ECO:0000256" key="1">
    <source>
        <dbReference type="ARBA" id="ARBA00008031"/>
    </source>
</evidence>
<keyword evidence="6" id="KW-1185">Reference proteome</keyword>
<dbReference type="PANTHER" id="PTHR48073:SF2">
    <property type="entry name" value="O-SUCCINYLBENZOATE SYNTHASE"/>
    <property type="match status" value="1"/>
</dbReference>
<accession>A0A1L3SSY4</accession>
<dbReference type="SUPFAM" id="SSF54826">
    <property type="entry name" value="Enolase N-terminal domain-like"/>
    <property type="match status" value="1"/>
</dbReference>
<dbReference type="GO" id="GO:0006518">
    <property type="term" value="P:peptide metabolic process"/>
    <property type="evidence" value="ECO:0007669"/>
    <property type="project" value="UniProtKB-ARBA"/>
</dbReference>
<dbReference type="InterPro" id="IPR018110">
    <property type="entry name" value="Mandel_Rmase/mucon_lact_enz_CS"/>
</dbReference>
<dbReference type="Gene3D" id="3.30.390.10">
    <property type="entry name" value="Enolase-like, N-terminal domain"/>
    <property type="match status" value="1"/>
</dbReference>
<evidence type="ECO:0000256" key="2">
    <source>
        <dbReference type="ARBA" id="ARBA00022723"/>
    </source>
</evidence>
<keyword evidence="3" id="KW-0413">Isomerase</keyword>
<dbReference type="InterPro" id="IPR013341">
    <property type="entry name" value="Mandelate_racemase_N_dom"/>
</dbReference>
<protein>
    <recommendedName>
        <fullName evidence="4">Mandelate racemase/muconate lactonizing enzyme C-terminal domain-containing protein</fullName>
    </recommendedName>
</protein>
<evidence type="ECO:0000313" key="6">
    <source>
        <dbReference type="Proteomes" id="UP000182840"/>
    </source>
</evidence>
<dbReference type="InterPro" id="IPR036849">
    <property type="entry name" value="Enolase-like_C_sf"/>
</dbReference>
<dbReference type="KEGG" id="meso:BSQ44_15050"/>
<reference evidence="6" key="1">
    <citation type="submission" date="2016-11" db="EMBL/GenBank/DDBJ databases">
        <title>Mesorhizobium oceanicum sp. nov., isolated from deep seawater in South China Sea.</title>
        <authorList>
            <person name="Fu G.-Y."/>
        </authorList>
    </citation>
    <scope>NUCLEOTIDE SEQUENCE [LARGE SCALE GENOMIC DNA]</scope>
    <source>
        <strain evidence="6">B7</strain>
    </source>
</reference>
<dbReference type="AlphaFoldDB" id="A0A1L3SSY4"/>
<dbReference type="GO" id="GO:0009063">
    <property type="term" value="P:amino acid catabolic process"/>
    <property type="evidence" value="ECO:0007669"/>
    <property type="project" value="InterPro"/>
</dbReference>
<dbReference type="InterPro" id="IPR013342">
    <property type="entry name" value="Mandelate_racemase_C"/>
</dbReference>
<dbReference type="Pfam" id="PF13378">
    <property type="entry name" value="MR_MLE_C"/>
    <property type="match status" value="1"/>
</dbReference>
<dbReference type="Proteomes" id="UP000182840">
    <property type="component" value="Chromosome"/>
</dbReference>
<dbReference type="InterPro" id="IPR029065">
    <property type="entry name" value="Enolase_C-like"/>
</dbReference>
<feature type="domain" description="Mandelate racemase/muconate lactonizing enzyme C-terminal" evidence="4">
    <location>
        <begin position="155"/>
        <end position="251"/>
    </location>
</feature>
<dbReference type="SFLD" id="SFLDG00180">
    <property type="entry name" value="muconate_cycloisomerase"/>
    <property type="match status" value="1"/>
</dbReference>
<dbReference type="GO" id="GO:0000287">
    <property type="term" value="F:magnesium ion binding"/>
    <property type="evidence" value="ECO:0007669"/>
    <property type="project" value="UniProtKB-ARBA"/>
</dbReference>
<proteinExistence type="inferred from homology"/>
<dbReference type="SUPFAM" id="SSF51604">
    <property type="entry name" value="Enolase C-terminal domain-like"/>
    <property type="match status" value="1"/>
</dbReference>
<sequence length="380" mass="40571">MVGLMKIARVEVFPLEFPFRSAFLIAGGVAGRPGEPSVRVLVRLETEGGAVGWGEATPTPRWTYETTESIVSTLRKYLAPAVKGIEIWNFDALHRAMDRAISPGVTTGSPLAKSAIDVAAHDALGRALGVPVHQLLGGRRREEFQLSWMISVSEPAGAQRLAEEGLEAGYEVFDVKVGMHGEAGDLELVRATRAVVGDRVVQVDANRGYSLAAARRQAARFADHGVTLFEQPLDGFNLSGYRALCAASAVEIGIDESLRSTADLIEYVRADAIHVAVAKVQRNSGLYRSRQLCETAQAAGLGLSLSGLTETDLGLAAGLHLAAAFDISPLQLNGPQYIETPFLAERVWRGGGTVRLPDGPGLGVDVDEGWVRSHAVEVSL</sequence>